<proteinExistence type="predicted"/>
<feature type="region of interest" description="Disordered" evidence="1">
    <location>
        <begin position="1"/>
        <end position="20"/>
    </location>
</feature>
<evidence type="ECO:0000313" key="3">
    <source>
        <dbReference type="EMBL" id="GID54406.1"/>
    </source>
</evidence>
<organism evidence="3 4">
    <name type="scientific">Actinoplanes couchii</name>
    <dbReference type="NCBI Taxonomy" id="403638"/>
    <lineage>
        <taxon>Bacteria</taxon>
        <taxon>Bacillati</taxon>
        <taxon>Actinomycetota</taxon>
        <taxon>Actinomycetes</taxon>
        <taxon>Micromonosporales</taxon>
        <taxon>Micromonosporaceae</taxon>
        <taxon>Actinoplanes</taxon>
    </lineage>
</organism>
<name>A0ABQ3X7C8_9ACTN</name>
<dbReference type="PANTHER" id="PTHR37318">
    <property type="entry name" value="BSL7504 PROTEIN"/>
    <property type="match status" value="1"/>
</dbReference>
<comment type="caution">
    <text evidence="3">The sequence shown here is derived from an EMBL/GenBank/DDBJ whole genome shotgun (WGS) entry which is preliminary data.</text>
</comment>
<dbReference type="InterPro" id="IPR036390">
    <property type="entry name" value="WH_DNA-bd_sf"/>
</dbReference>
<dbReference type="InterPro" id="IPR036388">
    <property type="entry name" value="WH-like_DNA-bd_sf"/>
</dbReference>
<feature type="domain" description="Winged helix DNA-binding" evidence="2">
    <location>
        <begin position="30"/>
        <end position="108"/>
    </location>
</feature>
<dbReference type="Gene3D" id="1.10.10.10">
    <property type="entry name" value="Winged helix-like DNA-binding domain superfamily/Winged helix DNA-binding domain"/>
    <property type="match status" value="1"/>
</dbReference>
<evidence type="ECO:0000313" key="4">
    <source>
        <dbReference type="Proteomes" id="UP000612282"/>
    </source>
</evidence>
<dbReference type="InterPro" id="IPR027395">
    <property type="entry name" value="WH_DNA-bd_dom"/>
</dbReference>
<protein>
    <recommendedName>
        <fullName evidence="2">Winged helix DNA-binding domain-containing protein</fullName>
    </recommendedName>
</protein>
<accession>A0ABQ3X7C8</accession>
<dbReference type="Pfam" id="PF13601">
    <property type="entry name" value="HTH_34"/>
    <property type="match status" value="1"/>
</dbReference>
<dbReference type="EMBL" id="BOMG01000040">
    <property type="protein sequence ID" value="GID54406.1"/>
    <property type="molecule type" value="Genomic_DNA"/>
</dbReference>
<evidence type="ECO:0000259" key="2">
    <source>
        <dbReference type="Pfam" id="PF13601"/>
    </source>
</evidence>
<dbReference type="PANTHER" id="PTHR37318:SF1">
    <property type="entry name" value="BSL7504 PROTEIN"/>
    <property type="match status" value="1"/>
</dbReference>
<evidence type="ECO:0000256" key="1">
    <source>
        <dbReference type="SAM" id="MobiDB-lite"/>
    </source>
</evidence>
<reference evidence="3 4" key="1">
    <citation type="submission" date="2021-01" db="EMBL/GenBank/DDBJ databases">
        <title>Whole genome shotgun sequence of Actinoplanes couchii NBRC 106145.</title>
        <authorList>
            <person name="Komaki H."/>
            <person name="Tamura T."/>
        </authorList>
    </citation>
    <scope>NUCLEOTIDE SEQUENCE [LARGE SCALE GENOMIC DNA]</scope>
    <source>
        <strain evidence="3 4">NBRC 106145</strain>
    </source>
</reference>
<dbReference type="Proteomes" id="UP000612282">
    <property type="component" value="Unassembled WGS sequence"/>
</dbReference>
<sequence length="119" mass="13022">MSRKPEAEAAVGGTPAHPAVGLDDVTHQRVRLGVLVMLAEIPVCAFSTLRSELRLTDGNLNRHVQVLVDAGLVTLTKGYEGNRPRTWVKLTRDGRRALRDELSALEQLTARLQAADLDD</sequence>
<gene>
    <name evidence="3" type="ORF">Aco03nite_028100</name>
</gene>
<keyword evidence="4" id="KW-1185">Reference proteome</keyword>
<dbReference type="SUPFAM" id="SSF46785">
    <property type="entry name" value="Winged helix' DNA-binding domain"/>
    <property type="match status" value="1"/>
</dbReference>